<protein>
    <submittedName>
        <fullName evidence="2">MarR family transcriptional regulator</fullName>
    </submittedName>
</protein>
<accession>A0ABP9JAP2</accession>
<name>A0ABP9JAP2_9ACTN</name>
<dbReference type="PANTHER" id="PTHR33164:SF106">
    <property type="entry name" value="TRANSCRIPTIONAL REGULATORY PROTEIN"/>
    <property type="match status" value="1"/>
</dbReference>
<dbReference type="EMBL" id="BAABKB010000028">
    <property type="protein sequence ID" value="GAA5025632.1"/>
    <property type="molecule type" value="Genomic_DNA"/>
</dbReference>
<organism evidence="2 3">
    <name type="scientific">Streptomyces siamensis</name>
    <dbReference type="NCBI Taxonomy" id="1274986"/>
    <lineage>
        <taxon>Bacteria</taxon>
        <taxon>Bacillati</taxon>
        <taxon>Actinomycetota</taxon>
        <taxon>Actinomycetes</taxon>
        <taxon>Kitasatosporales</taxon>
        <taxon>Streptomycetaceae</taxon>
        <taxon>Streptomyces</taxon>
    </lineage>
</organism>
<dbReference type="InterPro" id="IPR036390">
    <property type="entry name" value="WH_DNA-bd_sf"/>
</dbReference>
<dbReference type="InterPro" id="IPR039422">
    <property type="entry name" value="MarR/SlyA-like"/>
</dbReference>
<dbReference type="PANTHER" id="PTHR33164">
    <property type="entry name" value="TRANSCRIPTIONAL REGULATOR, MARR FAMILY"/>
    <property type="match status" value="1"/>
</dbReference>
<evidence type="ECO:0000259" key="1">
    <source>
        <dbReference type="PROSITE" id="PS50995"/>
    </source>
</evidence>
<dbReference type="PROSITE" id="PS50995">
    <property type="entry name" value="HTH_MARR_2"/>
    <property type="match status" value="1"/>
</dbReference>
<keyword evidence="3" id="KW-1185">Reference proteome</keyword>
<dbReference type="InterPro" id="IPR000835">
    <property type="entry name" value="HTH_MarR-typ"/>
</dbReference>
<dbReference type="SUPFAM" id="SSF46785">
    <property type="entry name" value="Winged helix' DNA-binding domain"/>
    <property type="match status" value="1"/>
</dbReference>
<evidence type="ECO:0000313" key="2">
    <source>
        <dbReference type="EMBL" id="GAA5025632.1"/>
    </source>
</evidence>
<reference evidence="3" key="1">
    <citation type="journal article" date="2019" name="Int. J. Syst. Evol. Microbiol.">
        <title>The Global Catalogue of Microorganisms (GCM) 10K type strain sequencing project: providing services to taxonomists for standard genome sequencing and annotation.</title>
        <authorList>
            <consortium name="The Broad Institute Genomics Platform"/>
            <consortium name="The Broad Institute Genome Sequencing Center for Infectious Disease"/>
            <person name="Wu L."/>
            <person name="Ma J."/>
        </authorList>
    </citation>
    <scope>NUCLEOTIDE SEQUENCE [LARGE SCALE GENOMIC DNA]</scope>
    <source>
        <strain evidence="3">JCM 18409</strain>
    </source>
</reference>
<comment type="caution">
    <text evidence="2">The sequence shown here is derived from an EMBL/GenBank/DDBJ whole genome shotgun (WGS) entry which is preliminary data.</text>
</comment>
<dbReference type="Proteomes" id="UP001501759">
    <property type="component" value="Unassembled WGS sequence"/>
</dbReference>
<sequence length="150" mass="16164">MGEGGTGMGIVHLLREVTVELALFQGEFARTNGLHTTDVRALICLLDAERAGAPLTPGELGARLGLHSAGTTSAIDRLERAGHVERVRDVHDRRRVRLQVSEQAVALGERHFGPLIAQTLDLLGTFDDGEVAAVRRFLTGVRDAAKSRHA</sequence>
<dbReference type="PRINTS" id="PR00598">
    <property type="entry name" value="HTHMARR"/>
</dbReference>
<evidence type="ECO:0000313" key="3">
    <source>
        <dbReference type="Proteomes" id="UP001501759"/>
    </source>
</evidence>
<dbReference type="SMART" id="SM00347">
    <property type="entry name" value="HTH_MARR"/>
    <property type="match status" value="1"/>
</dbReference>
<gene>
    <name evidence="2" type="ORF">GCM10023335_60460</name>
</gene>
<dbReference type="Gene3D" id="1.10.10.10">
    <property type="entry name" value="Winged helix-like DNA-binding domain superfamily/Winged helix DNA-binding domain"/>
    <property type="match status" value="1"/>
</dbReference>
<dbReference type="InterPro" id="IPR036388">
    <property type="entry name" value="WH-like_DNA-bd_sf"/>
</dbReference>
<proteinExistence type="predicted"/>
<feature type="domain" description="HTH marR-type" evidence="1">
    <location>
        <begin position="7"/>
        <end position="143"/>
    </location>
</feature>
<dbReference type="Pfam" id="PF12802">
    <property type="entry name" value="MarR_2"/>
    <property type="match status" value="1"/>
</dbReference>